<name>A0A0N5CBT3_STREA</name>
<accession>A0A0N5CBT3</accession>
<dbReference type="Proteomes" id="UP000046392">
    <property type="component" value="Unplaced"/>
</dbReference>
<evidence type="ECO:0000256" key="6">
    <source>
        <dbReference type="ARBA" id="ARBA00045869"/>
    </source>
</evidence>
<dbReference type="SMART" id="SM00849">
    <property type="entry name" value="Lactamase_B"/>
    <property type="match status" value="1"/>
</dbReference>
<dbReference type="Gene3D" id="3.60.15.10">
    <property type="entry name" value="Ribonuclease Z/Hydroxyacylglutathione hydrolase-like"/>
    <property type="match status" value="1"/>
</dbReference>
<proteinExistence type="predicted"/>
<dbReference type="InterPro" id="IPR001279">
    <property type="entry name" value="Metallo-B-lactamas"/>
</dbReference>
<evidence type="ECO:0000313" key="9">
    <source>
        <dbReference type="WBParaSite" id="SPAL_0001534700.1"/>
    </source>
</evidence>
<protein>
    <recommendedName>
        <fullName evidence="3">Metallo-beta-lactamase domain-containing protein 1</fullName>
    </recommendedName>
    <alternativeName>
        <fullName evidence="4">Endoribonuclease MBLAC1</fullName>
    </alternativeName>
</protein>
<comment type="catalytic activity">
    <reaction evidence="5">
        <text>a ribonucleotidyl-ribonucleotide-RNA + H2O = a 3'-end ribonucleotide-RNA + a 5'-end 5'-phospho-ribonucleoside-RNA + H(+)</text>
        <dbReference type="Rhea" id="RHEA:68096"/>
        <dbReference type="Rhea" id="RHEA-COMP:15179"/>
        <dbReference type="Rhea" id="RHEA-COMP:17355"/>
        <dbReference type="Rhea" id="RHEA-COMP:17428"/>
        <dbReference type="ChEBI" id="CHEBI:15377"/>
        <dbReference type="ChEBI" id="CHEBI:15378"/>
        <dbReference type="ChEBI" id="CHEBI:74896"/>
        <dbReference type="ChEBI" id="CHEBI:138282"/>
        <dbReference type="ChEBI" id="CHEBI:173118"/>
    </reaction>
    <physiologicalReaction direction="left-to-right" evidence="5">
        <dbReference type="Rhea" id="RHEA:68097"/>
    </physiologicalReaction>
</comment>
<comment type="subunit">
    <text evidence="2">Homodimer.</text>
</comment>
<evidence type="ECO:0000256" key="5">
    <source>
        <dbReference type="ARBA" id="ARBA00044690"/>
    </source>
</evidence>
<dbReference type="SUPFAM" id="SSF56281">
    <property type="entry name" value="Metallo-hydrolase/oxidoreductase"/>
    <property type="match status" value="1"/>
</dbReference>
<dbReference type="AlphaFoldDB" id="A0A0N5CBT3"/>
<evidence type="ECO:0000256" key="1">
    <source>
        <dbReference type="ARBA" id="ARBA00004514"/>
    </source>
</evidence>
<sequence>MSTITQLIEGYVSEEHSDTTRASGSITLIENDNKRLLFDCGDPWNGEQLKESLYKKRLIKITDITDVIISHWHIDHTGNLGIFDKKKLRTSVEEFKEIEKMMNIKVGVVKDCHSSKDVYITAFDGKHYTLIAGDLFENENDIWDMNLWCCQSKNIPHQKLQRYLLSKNVSYIIPGHGPLFEVTDEHKKKLHDDIFKNSDSVNIHKTINNKYKCYIEGPDYYVVINDWTFATDEEYEKITHLIITHNNYEYFVNINNFSNAKLIMDNDITTKNSYFPNELNQQFKSEKALSIGNSVYIKYNGEQLTVVAISNNGDFFTIVD</sequence>
<dbReference type="STRING" id="174720.A0A0N5CBT3"/>
<evidence type="ECO:0000259" key="7">
    <source>
        <dbReference type="SMART" id="SM00849"/>
    </source>
</evidence>
<keyword evidence="8" id="KW-1185">Reference proteome</keyword>
<dbReference type="InterPro" id="IPR036866">
    <property type="entry name" value="RibonucZ/Hydroxyglut_hydro"/>
</dbReference>
<organism evidence="8 9">
    <name type="scientific">Strongyloides papillosus</name>
    <name type="common">Intestinal threadworm</name>
    <dbReference type="NCBI Taxonomy" id="174720"/>
    <lineage>
        <taxon>Eukaryota</taxon>
        <taxon>Metazoa</taxon>
        <taxon>Ecdysozoa</taxon>
        <taxon>Nematoda</taxon>
        <taxon>Chromadorea</taxon>
        <taxon>Rhabditida</taxon>
        <taxon>Tylenchina</taxon>
        <taxon>Panagrolaimomorpha</taxon>
        <taxon>Strongyloidoidea</taxon>
        <taxon>Strongyloididae</taxon>
        <taxon>Strongyloides</taxon>
    </lineage>
</organism>
<evidence type="ECO:0000313" key="8">
    <source>
        <dbReference type="Proteomes" id="UP000046392"/>
    </source>
</evidence>
<reference evidence="9" key="1">
    <citation type="submission" date="2017-02" db="UniProtKB">
        <authorList>
            <consortium name="WormBaseParasite"/>
        </authorList>
    </citation>
    <scope>IDENTIFICATION</scope>
</reference>
<dbReference type="GO" id="GO:0005829">
    <property type="term" value="C:cytosol"/>
    <property type="evidence" value="ECO:0007669"/>
    <property type="project" value="UniProtKB-SubCell"/>
</dbReference>
<dbReference type="Pfam" id="PF00753">
    <property type="entry name" value="Lactamase_B"/>
    <property type="match status" value="1"/>
</dbReference>
<evidence type="ECO:0000256" key="2">
    <source>
        <dbReference type="ARBA" id="ARBA00011738"/>
    </source>
</evidence>
<feature type="domain" description="Metallo-beta-lactamase" evidence="7">
    <location>
        <begin position="23"/>
        <end position="176"/>
    </location>
</feature>
<comment type="subcellular location">
    <subcellularLocation>
        <location evidence="1">Cytoplasm</location>
        <location evidence="1">Cytosol</location>
    </subcellularLocation>
</comment>
<dbReference type="InterPro" id="IPR039344">
    <property type="entry name" value="MBLAC1"/>
</dbReference>
<dbReference type="PANTHER" id="PTHR23200:SF48">
    <property type="entry name" value="METALLO-BETA-LACTAMASE DOMAIN-CONTAINING PROTEIN 1"/>
    <property type="match status" value="1"/>
</dbReference>
<evidence type="ECO:0000256" key="3">
    <source>
        <dbReference type="ARBA" id="ARBA00014856"/>
    </source>
</evidence>
<evidence type="ECO:0000256" key="4">
    <source>
        <dbReference type="ARBA" id="ARBA00032988"/>
    </source>
</evidence>
<comment type="function">
    <text evidence="6">Endoribonuclease that catalyzes the hydrolysis of histone-coding pre-mRNA 3'-end. Involved in histone pre-mRNA processing during the S-phase of the cell cycle, which is required for entering/progressing through S-phase. Cleaves histone pre-mRNA at a major and a minor cleavage site after the 5'-ACCCA-3' and the 5'-ACCCACA-3' sequence, respectively, and located downstream of the stem-loop. May require the presence of the HDE element located at the histone pre-RNA 3'-end to avoid non-specific cleavage.</text>
</comment>
<dbReference type="PANTHER" id="PTHR23200">
    <property type="entry name" value="METALLO-BETA-LACTAMASE DOMAIN-CONTAINING PROTEIN 1"/>
    <property type="match status" value="1"/>
</dbReference>
<dbReference type="WBParaSite" id="SPAL_0001534700.1">
    <property type="protein sequence ID" value="SPAL_0001534700.1"/>
    <property type="gene ID" value="SPAL_0001534700"/>
</dbReference>